<keyword evidence="4" id="KW-0732">Signal</keyword>
<dbReference type="Gene3D" id="3.10.105.10">
    <property type="entry name" value="Dipeptide-binding Protein, Domain 3"/>
    <property type="match status" value="1"/>
</dbReference>
<reference evidence="6" key="1">
    <citation type="submission" date="2021-05" db="EMBL/GenBank/DDBJ databases">
        <authorList>
            <person name="Pietrasiak N."/>
            <person name="Ward R."/>
            <person name="Stajich J.E."/>
            <person name="Kurbessoian T."/>
        </authorList>
    </citation>
    <scope>NUCLEOTIDE SEQUENCE</scope>
    <source>
        <strain evidence="6">CPER-KK1</strain>
    </source>
</reference>
<dbReference type="PIRSF" id="PIRSF002741">
    <property type="entry name" value="MppA"/>
    <property type="match status" value="1"/>
</dbReference>
<dbReference type="Pfam" id="PF00496">
    <property type="entry name" value="SBP_bac_5"/>
    <property type="match status" value="1"/>
</dbReference>
<dbReference type="SUPFAM" id="SSF53850">
    <property type="entry name" value="Periplasmic binding protein-like II"/>
    <property type="match status" value="1"/>
</dbReference>
<evidence type="ECO:0000256" key="2">
    <source>
        <dbReference type="ARBA" id="ARBA00005695"/>
    </source>
</evidence>
<gene>
    <name evidence="6" type="ORF">KME25_22240</name>
</gene>
<keyword evidence="3" id="KW-0813">Transport</keyword>
<proteinExistence type="inferred from homology"/>
<evidence type="ECO:0000256" key="3">
    <source>
        <dbReference type="ARBA" id="ARBA00022448"/>
    </source>
</evidence>
<dbReference type="CDD" id="cd08519">
    <property type="entry name" value="PBP2_NikA_DppA_OppA_like_20"/>
    <property type="match status" value="1"/>
</dbReference>
<dbReference type="Gene3D" id="3.40.190.10">
    <property type="entry name" value="Periplasmic binding protein-like II"/>
    <property type="match status" value="1"/>
</dbReference>
<dbReference type="GO" id="GO:0042597">
    <property type="term" value="C:periplasmic space"/>
    <property type="evidence" value="ECO:0007669"/>
    <property type="project" value="UniProtKB-ARBA"/>
</dbReference>
<dbReference type="EMBL" id="JAHHIF010000036">
    <property type="protein sequence ID" value="MBW4547132.1"/>
    <property type="molecule type" value="Genomic_DNA"/>
</dbReference>
<dbReference type="InterPro" id="IPR000914">
    <property type="entry name" value="SBP_5_dom"/>
</dbReference>
<dbReference type="GO" id="GO:1904680">
    <property type="term" value="F:peptide transmembrane transporter activity"/>
    <property type="evidence" value="ECO:0007669"/>
    <property type="project" value="TreeGrafter"/>
</dbReference>
<dbReference type="PANTHER" id="PTHR30290:SF10">
    <property type="entry name" value="PERIPLASMIC OLIGOPEPTIDE-BINDING PROTEIN-RELATED"/>
    <property type="match status" value="1"/>
</dbReference>
<accession>A0A951PP33</accession>
<evidence type="ECO:0000256" key="1">
    <source>
        <dbReference type="ARBA" id="ARBA00004196"/>
    </source>
</evidence>
<dbReference type="GO" id="GO:0030313">
    <property type="term" value="C:cell envelope"/>
    <property type="evidence" value="ECO:0007669"/>
    <property type="project" value="UniProtKB-SubCell"/>
</dbReference>
<feature type="domain" description="Solute-binding protein family 5" evidence="5">
    <location>
        <begin position="116"/>
        <end position="481"/>
    </location>
</feature>
<protein>
    <submittedName>
        <fullName evidence="6">ABC transporter substrate-binding protein</fullName>
    </submittedName>
</protein>
<dbReference type="GO" id="GO:0043190">
    <property type="term" value="C:ATP-binding cassette (ABC) transporter complex"/>
    <property type="evidence" value="ECO:0007669"/>
    <property type="project" value="InterPro"/>
</dbReference>
<dbReference type="Proteomes" id="UP000753908">
    <property type="component" value="Unassembled WGS sequence"/>
</dbReference>
<dbReference type="AlphaFoldDB" id="A0A951PP33"/>
<dbReference type="InterPro" id="IPR030678">
    <property type="entry name" value="Peptide/Ni-bd"/>
</dbReference>
<dbReference type="Gene3D" id="3.90.76.10">
    <property type="entry name" value="Dipeptide-binding Protein, Domain 1"/>
    <property type="match status" value="1"/>
</dbReference>
<comment type="caution">
    <text evidence="6">The sequence shown here is derived from an EMBL/GenBank/DDBJ whole genome shotgun (WGS) entry which is preliminary data.</text>
</comment>
<reference evidence="6" key="2">
    <citation type="journal article" date="2022" name="Microbiol. Resour. Announc.">
        <title>Metagenome Sequencing to Explore Phylogenomics of Terrestrial Cyanobacteria.</title>
        <authorList>
            <person name="Ward R.D."/>
            <person name="Stajich J.E."/>
            <person name="Johansen J.R."/>
            <person name="Huntemann M."/>
            <person name="Clum A."/>
            <person name="Foster B."/>
            <person name="Foster B."/>
            <person name="Roux S."/>
            <person name="Palaniappan K."/>
            <person name="Varghese N."/>
            <person name="Mukherjee S."/>
            <person name="Reddy T.B.K."/>
            <person name="Daum C."/>
            <person name="Copeland A."/>
            <person name="Chen I.A."/>
            <person name="Ivanova N.N."/>
            <person name="Kyrpides N.C."/>
            <person name="Shapiro N."/>
            <person name="Eloe-Fadrosh E.A."/>
            <person name="Pietrasiak N."/>
        </authorList>
    </citation>
    <scope>NUCLEOTIDE SEQUENCE</scope>
    <source>
        <strain evidence="6">CPER-KK1</strain>
    </source>
</reference>
<dbReference type="PANTHER" id="PTHR30290">
    <property type="entry name" value="PERIPLASMIC BINDING COMPONENT OF ABC TRANSPORTER"/>
    <property type="match status" value="1"/>
</dbReference>
<organism evidence="6 7">
    <name type="scientific">Symplocastrum torsivum CPER-KK1</name>
    <dbReference type="NCBI Taxonomy" id="450513"/>
    <lineage>
        <taxon>Bacteria</taxon>
        <taxon>Bacillati</taxon>
        <taxon>Cyanobacteriota</taxon>
        <taxon>Cyanophyceae</taxon>
        <taxon>Oscillatoriophycideae</taxon>
        <taxon>Oscillatoriales</taxon>
        <taxon>Microcoleaceae</taxon>
        <taxon>Symplocastrum</taxon>
    </lineage>
</organism>
<evidence type="ECO:0000313" key="6">
    <source>
        <dbReference type="EMBL" id="MBW4547132.1"/>
    </source>
</evidence>
<comment type="similarity">
    <text evidence="2">Belongs to the bacterial solute-binding protein 5 family.</text>
</comment>
<evidence type="ECO:0000259" key="5">
    <source>
        <dbReference type="Pfam" id="PF00496"/>
    </source>
</evidence>
<evidence type="ECO:0000256" key="4">
    <source>
        <dbReference type="ARBA" id="ARBA00022729"/>
    </source>
</evidence>
<dbReference type="GO" id="GO:0015833">
    <property type="term" value="P:peptide transport"/>
    <property type="evidence" value="ECO:0007669"/>
    <property type="project" value="TreeGrafter"/>
</dbReference>
<evidence type="ECO:0000313" key="7">
    <source>
        <dbReference type="Proteomes" id="UP000753908"/>
    </source>
</evidence>
<sequence length="573" mass="63171">MQVVMNWFRLFRRKRPNSGLSSVSPKLGLRQWQSIGQFLGLSIACCALIVSCGAPKTSTPVGSSSPATGASSDRITVGSIEKPRTLDPADGYEVAISDIITNLGDRLYTYVGDTDKIEPQLATAMPKVSADGLTYTIPIRQGVTFHDGEPFNAKAMAFSLERFSKNGGKPSALLSDVMESVEATGDYELTIKLKSPFAPFPSLLAFSGMSAVSPKAYEIGEGKFKPNEFVGTGPYKLVSFNPNLVKLDVFDKYWGEKPANQGIDFQSLSSSANLYNSFATGALDIAYRDLDSSQVVSLKNDAQSKGFQVVNKPSTRVDYLVLNVKQKPLDQVEVRQAIAAMIDRPLIIERVYKNLAEPSYSIVPNSFETNVPAFKEPYGDGNVEKAKELLTKAGFSKEKPFVFEIWYSSSNSEREQMVTLLKEYAAQRLDGIMQVKPQPVESTTLFANVAKGIYPSYLVAWFPDFGDADNYVSPLFACNKGSAATGCEEGASQSQGFFYYNEKINQLIQAERKEQNTEARKKIFAEIQTLLAQDVPYVPFLQKVDYAFAQKPIKNVELNPVLGLSFWEVDKQA</sequence>
<name>A0A951PP33_9CYAN</name>
<dbReference type="InterPro" id="IPR039424">
    <property type="entry name" value="SBP_5"/>
</dbReference>
<comment type="subcellular location">
    <subcellularLocation>
        <location evidence="1">Cell envelope</location>
    </subcellularLocation>
</comment>